<dbReference type="GO" id="GO:0016301">
    <property type="term" value="F:kinase activity"/>
    <property type="evidence" value="ECO:0007669"/>
    <property type="project" value="UniProtKB-KW"/>
</dbReference>
<dbReference type="AlphaFoldDB" id="A0A7K1Y8Q6"/>
<dbReference type="InterPro" id="IPR043129">
    <property type="entry name" value="ATPase_NBD"/>
</dbReference>
<dbReference type="Proteomes" id="UP000466586">
    <property type="component" value="Unassembled WGS sequence"/>
</dbReference>
<proteinExistence type="predicted"/>
<organism evidence="1 2">
    <name type="scientific">Hufsiella arboris</name>
    <dbReference type="NCBI Taxonomy" id="2695275"/>
    <lineage>
        <taxon>Bacteria</taxon>
        <taxon>Pseudomonadati</taxon>
        <taxon>Bacteroidota</taxon>
        <taxon>Sphingobacteriia</taxon>
        <taxon>Sphingobacteriales</taxon>
        <taxon>Sphingobacteriaceae</taxon>
        <taxon>Hufsiella</taxon>
    </lineage>
</organism>
<keyword evidence="1" id="KW-0418">Kinase</keyword>
<protein>
    <submittedName>
        <fullName evidence="1">N-acetylglucosamine kinase</fullName>
    </submittedName>
</protein>
<sequence length="286" mass="31938">MILVADSGSSKTDWILTIPKSAPVEFTTDGLNPYFKTEKEISKTLLASKDLQPYIDQITEVYFFGAGCSNPDKREIVSNGISLVLKNAFISVDSDIIGSAYATCGTYKGFTCVLGTGSNISFFNGKTVEQGLHGLGYILGDEGSGTYLGKILVTDYLQCRMPADLSKAFEKEYKVTKETAIHNVYQKPSANLYLASFAKFLTPNIDHPYIIKLLKKALTDFVESHILSYSSYKEFVCHFVGSIAFHFQDILREICRKKDIQVGKILQKPIHELNSYILKEIKFDVK</sequence>
<dbReference type="CDD" id="cd24079">
    <property type="entry name" value="ASKHA_NBD_PG1100-like"/>
    <property type="match status" value="1"/>
</dbReference>
<comment type="caution">
    <text evidence="1">The sequence shown here is derived from an EMBL/GenBank/DDBJ whole genome shotgun (WGS) entry which is preliminary data.</text>
</comment>
<dbReference type="RefSeq" id="WP_160844136.1">
    <property type="nucleotide sequence ID" value="NZ_WVHT01000003.1"/>
</dbReference>
<dbReference type="Gene3D" id="3.30.420.40">
    <property type="match status" value="2"/>
</dbReference>
<evidence type="ECO:0000313" key="2">
    <source>
        <dbReference type="Proteomes" id="UP000466586"/>
    </source>
</evidence>
<dbReference type="EMBL" id="WVHT01000003">
    <property type="protein sequence ID" value="MXV50957.1"/>
    <property type="molecule type" value="Genomic_DNA"/>
</dbReference>
<name>A0A7K1Y8Q6_9SPHI</name>
<keyword evidence="1" id="KW-0808">Transferase</keyword>
<dbReference type="SUPFAM" id="SSF53067">
    <property type="entry name" value="Actin-like ATPase domain"/>
    <property type="match status" value="2"/>
</dbReference>
<accession>A0A7K1Y8Q6</accession>
<keyword evidence="2" id="KW-1185">Reference proteome</keyword>
<gene>
    <name evidence="1" type="ORF">GS399_08230</name>
</gene>
<dbReference type="Gene3D" id="1.10.720.160">
    <property type="match status" value="1"/>
</dbReference>
<evidence type="ECO:0000313" key="1">
    <source>
        <dbReference type="EMBL" id="MXV50957.1"/>
    </source>
</evidence>
<reference evidence="1 2" key="1">
    <citation type="submission" date="2019-11" db="EMBL/GenBank/DDBJ databases">
        <title>Pedobacter sp. HMF7647 Genome sequencing and assembly.</title>
        <authorList>
            <person name="Kang H."/>
            <person name="Kim H."/>
            <person name="Joh K."/>
        </authorList>
    </citation>
    <scope>NUCLEOTIDE SEQUENCE [LARGE SCALE GENOMIC DNA]</scope>
    <source>
        <strain evidence="1 2">HMF7647</strain>
    </source>
</reference>